<accession>A0A5E7VRZ1</accession>
<evidence type="ECO:0000313" key="1">
    <source>
        <dbReference type="EMBL" id="VVQ25400.1"/>
    </source>
</evidence>
<gene>
    <name evidence="1" type="ORF">PS941_05974</name>
</gene>
<dbReference type="EMBL" id="CABVJC010000018">
    <property type="protein sequence ID" value="VVQ25400.1"/>
    <property type="molecule type" value="Genomic_DNA"/>
</dbReference>
<reference evidence="1 2" key="1">
    <citation type="submission" date="2019-09" db="EMBL/GenBank/DDBJ databases">
        <authorList>
            <person name="Chandra G."/>
            <person name="Truman W A."/>
        </authorList>
    </citation>
    <scope>NUCLEOTIDE SEQUENCE [LARGE SCALE GENOMIC DNA]</scope>
    <source>
        <strain evidence="1">PS941</strain>
    </source>
</reference>
<proteinExistence type="predicted"/>
<dbReference type="AlphaFoldDB" id="A0A5E7VRZ1"/>
<name>A0A5E7VRZ1_PSEFL</name>
<evidence type="ECO:0000313" key="2">
    <source>
        <dbReference type="Proteomes" id="UP000326452"/>
    </source>
</evidence>
<sequence>MPGLVAERVSDVGQTDVFVPFQARVETTVVGPFAHGFGLGALAIPLQIHAAPGAVGVAGDQVMLELIRPDGAVLVLRLNQVAIGVVLVGAELTQRFAVNDLPKADKPAVIVDHRAEVQMDFGVVVFLIGDQVGEHRVFAVTMLVMQHHSGAVAQRNVTQHKALATADVGFLAFETTAQQQLIFAFADQGDVFNGVVVEQADLWQWVAVVAAVSAVER</sequence>
<dbReference type="Proteomes" id="UP000326452">
    <property type="component" value="Unassembled WGS sequence"/>
</dbReference>
<organism evidence="1 2">
    <name type="scientific">Pseudomonas fluorescens</name>
    <dbReference type="NCBI Taxonomy" id="294"/>
    <lineage>
        <taxon>Bacteria</taxon>
        <taxon>Pseudomonadati</taxon>
        <taxon>Pseudomonadota</taxon>
        <taxon>Gammaproteobacteria</taxon>
        <taxon>Pseudomonadales</taxon>
        <taxon>Pseudomonadaceae</taxon>
        <taxon>Pseudomonas</taxon>
    </lineage>
</organism>
<protein>
    <submittedName>
        <fullName evidence="1">Uncharacterized protein</fullName>
    </submittedName>
</protein>